<dbReference type="PROSITE" id="PS00670">
    <property type="entry name" value="D_2_HYDROXYACID_DH_2"/>
    <property type="match status" value="1"/>
</dbReference>
<name>A0A8H5Q2H3_9HYPO</name>
<sequence length="987" mass="110603">MADSKPTVYVLDPYHPDAIAALQQSSDINVVLPTDVNKSQYAENATAVMLRSETRLGADELSKCKRLKYIVKQGVGVDNIDLKAATEAGIKVYNTPGLNGEAVAELTLALALTLSRRIAEIDRRTRNGEVIVRSQTLGKSLFRKTLGVIGMGNIGLAVAKKWVGAMEGNIVAYDPFSDGKQWLSTLGESRVRQVSKLHDLLGVSDVVTLHLPLTKDTENIISTAEFTAMRDGAVLLNCARGGIVNEDALLATLKSGKLFGAGLDAMMIEPPTIEAYPELLALPNVVLTPHVGASTVENQSQSDYYEYVPSSYWYRSHAKRYPIKWRTSRDDATEWRALARSRLKLFRDRSLHCSLHLDLSSPSLRSPGHDEPLPPKAHQKQAKNEFHLIKHICYLRNTIMPKTRRERRESPPRPKKTARLTCNNCRARKVRCDGGQPVCGICIAYNETCQYDRPPPMTQIRAMADKIAQLEQTIKDLQNKNGTNAAPCQASTAERAIVPTLVEPLPTIEMEHGIMDPTRSFYDTTSAVHDPGDTPSQATTGQITVAHSPETRQPLPMETPELKFWEDQAIESAAVYLSIPQDVIRRLFATHWTWVHANFMFVPRALFLRDAAVGGKFFSPFLLSVLCLHSTRFRERHLTEQLLARAKLEFSHEVHKEGSIPLVQALLQFSAREIGRGSVSQAWLYGGMAFRVAIDIGLFSLSPGKSEDVAWMQLGRHLAWSCFFWDKTLSLYLGRTPSLPEPPKWDPALPDNPETELWPPYPIPDDEALQSYQPRPSHLLLCFAYTCKISLIINDILFSIYGTQQMLYHTTIILLHRPFLNNPACWKVCQEASQAVEQLLQLLDNTFGFQRFTYIMAYCTYTAATVVVQDMKSGRPDTTQRFKMFMRALNAITVSCPGIQRSIDILTRGLGTVSVEQEPPAFPEQAPQIPAFPYTDFGYVFDEGVDETSHDTTTSSNPFFNLDSFPQLWFNEFSDNVFDDVHVENPV</sequence>
<dbReference type="InterPro" id="IPR051615">
    <property type="entry name" value="Transcr_Regulatory_Elem"/>
</dbReference>
<dbReference type="SUPFAM" id="SSF51735">
    <property type="entry name" value="NAD(P)-binding Rossmann-fold domains"/>
    <property type="match status" value="1"/>
</dbReference>
<evidence type="ECO:0000259" key="9">
    <source>
        <dbReference type="PROSITE" id="PS50048"/>
    </source>
</evidence>
<dbReference type="InterPro" id="IPR006139">
    <property type="entry name" value="D-isomer_2_OHA_DH_cat_dom"/>
</dbReference>
<evidence type="ECO:0000256" key="5">
    <source>
        <dbReference type="ARBA" id="ARBA00023015"/>
    </source>
</evidence>
<dbReference type="InterPro" id="IPR001138">
    <property type="entry name" value="Zn2Cys6_DnaBD"/>
</dbReference>
<dbReference type="GO" id="GO:0016616">
    <property type="term" value="F:oxidoreductase activity, acting on the CH-OH group of donors, NAD or NADP as acceptor"/>
    <property type="evidence" value="ECO:0007669"/>
    <property type="project" value="InterPro"/>
</dbReference>
<dbReference type="AlphaFoldDB" id="A0A8H5Q2H3"/>
<evidence type="ECO:0000256" key="6">
    <source>
        <dbReference type="ARBA" id="ARBA00023125"/>
    </source>
</evidence>
<keyword evidence="4" id="KW-0560">Oxidoreductase</keyword>
<dbReference type="GO" id="GO:0000981">
    <property type="term" value="F:DNA-binding transcription factor activity, RNA polymerase II-specific"/>
    <property type="evidence" value="ECO:0007669"/>
    <property type="project" value="InterPro"/>
</dbReference>
<dbReference type="PROSITE" id="PS00463">
    <property type="entry name" value="ZN2_CY6_FUNGAL_1"/>
    <property type="match status" value="1"/>
</dbReference>
<dbReference type="InterPro" id="IPR036291">
    <property type="entry name" value="NAD(P)-bd_dom_sf"/>
</dbReference>
<dbReference type="Pfam" id="PF02826">
    <property type="entry name" value="2-Hacid_dh_C"/>
    <property type="match status" value="1"/>
</dbReference>
<dbReference type="SMART" id="SM00066">
    <property type="entry name" value="GAL4"/>
    <property type="match status" value="1"/>
</dbReference>
<dbReference type="PANTHER" id="PTHR31313:SF85">
    <property type="entry name" value="ZN(II)2CYS6 TRANSCRIPTION FACTOR (EUROFUNG)"/>
    <property type="match status" value="1"/>
</dbReference>
<dbReference type="SUPFAM" id="SSF57701">
    <property type="entry name" value="Zn2/Cys6 DNA-binding domain"/>
    <property type="match status" value="1"/>
</dbReference>
<proteinExistence type="predicted"/>
<keyword evidence="7" id="KW-0804">Transcription</keyword>
<evidence type="ECO:0000313" key="11">
    <source>
        <dbReference type="Proteomes" id="UP000544095"/>
    </source>
</evidence>
<dbReference type="InterPro" id="IPR007219">
    <property type="entry name" value="XnlR_reg_dom"/>
</dbReference>
<feature type="domain" description="Zn(2)-C6 fungal-type" evidence="9">
    <location>
        <begin position="421"/>
        <end position="451"/>
    </location>
</feature>
<dbReference type="InterPro" id="IPR029753">
    <property type="entry name" value="D-isomer_DH_CS"/>
</dbReference>
<dbReference type="Proteomes" id="UP000544095">
    <property type="component" value="Unassembled WGS sequence"/>
</dbReference>
<dbReference type="PROSITE" id="PS00065">
    <property type="entry name" value="D_2_HYDROXYACID_DH_1"/>
    <property type="match status" value="1"/>
</dbReference>
<dbReference type="PANTHER" id="PTHR31313">
    <property type="entry name" value="TY1 ENHANCER ACTIVATOR"/>
    <property type="match status" value="1"/>
</dbReference>
<evidence type="ECO:0000256" key="1">
    <source>
        <dbReference type="ARBA" id="ARBA00004123"/>
    </source>
</evidence>
<dbReference type="GO" id="GO:0003677">
    <property type="term" value="F:DNA binding"/>
    <property type="evidence" value="ECO:0007669"/>
    <property type="project" value="UniProtKB-KW"/>
</dbReference>
<dbReference type="InterPro" id="IPR029752">
    <property type="entry name" value="D-isomer_DH_CS1"/>
</dbReference>
<keyword evidence="2" id="KW-0479">Metal-binding</keyword>
<keyword evidence="8" id="KW-0539">Nucleus</keyword>
<dbReference type="Gene3D" id="3.40.50.720">
    <property type="entry name" value="NAD(P)-binding Rossmann-like Domain"/>
    <property type="match status" value="2"/>
</dbReference>
<dbReference type="SMART" id="SM00906">
    <property type="entry name" value="Fungal_trans"/>
    <property type="match status" value="1"/>
</dbReference>
<evidence type="ECO:0000256" key="8">
    <source>
        <dbReference type="ARBA" id="ARBA00023242"/>
    </source>
</evidence>
<dbReference type="PROSITE" id="PS00671">
    <property type="entry name" value="D_2_HYDROXYACID_DH_3"/>
    <property type="match status" value="1"/>
</dbReference>
<comment type="subcellular location">
    <subcellularLocation>
        <location evidence="1">Nucleus</location>
    </subcellularLocation>
</comment>
<dbReference type="Pfam" id="PF00172">
    <property type="entry name" value="Zn_clus"/>
    <property type="match status" value="1"/>
</dbReference>
<dbReference type="Gene3D" id="4.10.240.10">
    <property type="entry name" value="Zn(2)-C6 fungal-type DNA-binding domain"/>
    <property type="match status" value="1"/>
</dbReference>
<evidence type="ECO:0000256" key="3">
    <source>
        <dbReference type="ARBA" id="ARBA00022833"/>
    </source>
</evidence>
<comment type="caution">
    <text evidence="10">The sequence shown here is derived from an EMBL/GenBank/DDBJ whole genome shotgun (WGS) entry which is preliminary data.</text>
</comment>
<evidence type="ECO:0000256" key="4">
    <source>
        <dbReference type="ARBA" id="ARBA00023002"/>
    </source>
</evidence>
<dbReference type="GO" id="GO:0005634">
    <property type="term" value="C:nucleus"/>
    <property type="evidence" value="ECO:0007669"/>
    <property type="project" value="UniProtKB-SubCell"/>
</dbReference>
<dbReference type="GO" id="GO:0008270">
    <property type="term" value="F:zinc ion binding"/>
    <property type="evidence" value="ECO:0007669"/>
    <property type="project" value="InterPro"/>
</dbReference>
<keyword evidence="6" id="KW-0238">DNA-binding</keyword>
<reference evidence="10 11" key="1">
    <citation type="submission" date="2020-05" db="EMBL/GenBank/DDBJ databases">
        <title>Identification and distribution of gene clusters putatively required for synthesis of sphingolipid metabolism inhibitors in phylogenetically diverse species of the filamentous fungus Fusarium.</title>
        <authorList>
            <person name="Kim H.-S."/>
            <person name="Busman M."/>
            <person name="Brown D.W."/>
            <person name="Divon H."/>
            <person name="Uhlig S."/>
            <person name="Proctor R.H."/>
        </authorList>
    </citation>
    <scope>NUCLEOTIDE SEQUENCE [LARGE SCALE GENOMIC DNA]</scope>
    <source>
        <strain evidence="10 11">NRRL 25211</strain>
    </source>
</reference>
<gene>
    <name evidence="10" type="ORF">FPANT_868</name>
</gene>
<dbReference type="GO" id="GO:0006351">
    <property type="term" value="P:DNA-templated transcription"/>
    <property type="evidence" value="ECO:0007669"/>
    <property type="project" value="InterPro"/>
</dbReference>
<dbReference type="InterPro" id="IPR036864">
    <property type="entry name" value="Zn2-C6_fun-type_DNA-bd_sf"/>
</dbReference>
<organism evidence="10 11">
    <name type="scientific">Fusarium pseudoanthophilum</name>
    <dbReference type="NCBI Taxonomy" id="48495"/>
    <lineage>
        <taxon>Eukaryota</taxon>
        <taxon>Fungi</taxon>
        <taxon>Dikarya</taxon>
        <taxon>Ascomycota</taxon>
        <taxon>Pezizomycotina</taxon>
        <taxon>Sordariomycetes</taxon>
        <taxon>Hypocreomycetidae</taxon>
        <taxon>Hypocreales</taxon>
        <taxon>Nectriaceae</taxon>
        <taxon>Fusarium</taxon>
        <taxon>Fusarium fujikuroi species complex</taxon>
    </lineage>
</organism>
<dbReference type="CDD" id="cd00067">
    <property type="entry name" value="GAL4"/>
    <property type="match status" value="1"/>
</dbReference>
<keyword evidence="5" id="KW-0805">Transcription regulation</keyword>
<dbReference type="InterPro" id="IPR006140">
    <property type="entry name" value="D-isomer_DH_NAD-bd"/>
</dbReference>
<dbReference type="GO" id="GO:0051287">
    <property type="term" value="F:NAD binding"/>
    <property type="evidence" value="ECO:0007669"/>
    <property type="project" value="InterPro"/>
</dbReference>
<evidence type="ECO:0000313" key="10">
    <source>
        <dbReference type="EMBL" id="KAF5607452.1"/>
    </source>
</evidence>
<dbReference type="EMBL" id="JAAOAR010000041">
    <property type="protein sequence ID" value="KAF5607452.1"/>
    <property type="molecule type" value="Genomic_DNA"/>
</dbReference>
<keyword evidence="11" id="KW-1185">Reference proteome</keyword>
<accession>A0A8H5Q2H3</accession>
<dbReference type="PROSITE" id="PS50048">
    <property type="entry name" value="ZN2_CY6_FUNGAL_2"/>
    <property type="match status" value="1"/>
</dbReference>
<dbReference type="Pfam" id="PF00389">
    <property type="entry name" value="2-Hacid_dh"/>
    <property type="match status" value="1"/>
</dbReference>
<protein>
    <submittedName>
        <fullName evidence="10">Pathway-specific regulatory</fullName>
    </submittedName>
</protein>
<evidence type="ECO:0000256" key="7">
    <source>
        <dbReference type="ARBA" id="ARBA00023163"/>
    </source>
</evidence>
<dbReference type="Pfam" id="PF04082">
    <property type="entry name" value="Fungal_trans"/>
    <property type="match status" value="1"/>
</dbReference>
<keyword evidence="3" id="KW-0862">Zinc</keyword>
<dbReference type="SUPFAM" id="SSF52283">
    <property type="entry name" value="Formate/glycerate dehydrogenase catalytic domain-like"/>
    <property type="match status" value="1"/>
</dbReference>
<evidence type="ECO:0000256" key="2">
    <source>
        <dbReference type="ARBA" id="ARBA00022723"/>
    </source>
</evidence>
<dbReference type="CDD" id="cd12148">
    <property type="entry name" value="fungal_TF_MHR"/>
    <property type="match status" value="1"/>
</dbReference>